<dbReference type="EMBL" id="BAAANK010000007">
    <property type="protein sequence ID" value="GAA1838587.1"/>
    <property type="molecule type" value="Genomic_DNA"/>
</dbReference>
<evidence type="ECO:0000313" key="2">
    <source>
        <dbReference type="Proteomes" id="UP001501746"/>
    </source>
</evidence>
<organism evidence="1 2">
    <name type="scientific">Agromyces salentinus</name>
    <dbReference type="NCBI Taxonomy" id="269421"/>
    <lineage>
        <taxon>Bacteria</taxon>
        <taxon>Bacillati</taxon>
        <taxon>Actinomycetota</taxon>
        <taxon>Actinomycetes</taxon>
        <taxon>Micrococcales</taxon>
        <taxon>Microbacteriaceae</taxon>
        <taxon>Agromyces</taxon>
    </lineage>
</organism>
<proteinExistence type="predicted"/>
<evidence type="ECO:0000313" key="1">
    <source>
        <dbReference type="EMBL" id="GAA1838587.1"/>
    </source>
</evidence>
<reference evidence="2" key="1">
    <citation type="journal article" date="2019" name="Int. J. Syst. Evol. Microbiol.">
        <title>The Global Catalogue of Microorganisms (GCM) 10K type strain sequencing project: providing services to taxonomists for standard genome sequencing and annotation.</title>
        <authorList>
            <consortium name="The Broad Institute Genomics Platform"/>
            <consortium name="The Broad Institute Genome Sequencing Center for Infectious Disease"/>
            <person name="Wu L."/>
            <person name="Ma J."/>
        </authorList>
    </citation>
    <scope>NUCLEOTIDE SEQUENCE [LARGE SCALE GENOMIC DNA]</scope>
    <source>
        <strain evidence="2">JCM 14323</strain>
    </source>
</reference>
<dbReference type="Proteomes" id="UP001501746">
    <property type="component" value="Unassembled WGS sequence"/>
</dbReference>
<protein>
    <submittedName>
        <fullName evidence="1">Uncharacterized protein</fullName>
    </submittedName>
</protein>
<gene>
    <name evidence="1" type="ORF">GCM10009750_25370</name>
</gene>
<name>A0ABP4Z9E9_9MICO</name>
<dbReference type="RefSeq" id="WP_170296985.1">
    <property type="nucleotide sequence ID" value="NZ_BAAANK010000007.1"/>
</dbReference>
<comment type="caution">
    <text evidence="1">The sequence shown here is derived from an EMBL/GenBank/DDBJ whole genome shotgun (WGS) entry which is preliminary data.</text>
</comment>
<keyword evidence="2" id="KW-1185">Reference proteome</keyword>
<accession>A0ABP4Z9E9</accession>
<sequence length="54" mass="5839">MKWVKRILLALVVVFAAFYVITRPEDAANVVQGAFGAVFTATESIGQFFSSLAS</sequence>